<proteinExistence type="inferred from homology"/>
<sequence length="133" mass="15241">MSSLTKFQAAIITLKNDLSAEKDLYILPYTKLTKIILTIIEKAGFIRNLLVIKISKTKKIIVYKLQYVKNRPLINNITFYSKPGKRLYIKKKDIKKLPNKQITTYILSTNYGILTDEEAIAKNTGGELLISFN</sequence>
<keyword evidence="3" id="KW-0687">Ribonucleoprotein</keyword>
<evidence type="ECO:0000256" key="3">
    <source>
        <dbReference type="ARBA" id="ARBA00023274"/>
    </source>
</evidence>
<keyword evidence="2 4" id="KW-0689">Ribosomal protein</keyword>
<dbReference type="GO" id="GO:0005840">
    <property type="term" value="C:ribosome"/>
    <property type="evidence" value="ECO:0007669"/>
    <property type="project" value="UniProtKB-KW"/>
</dbReference>
<dbReference type="Gene3D" id="3.30.1370.30">
    <property type="match status" value="1"/>
</dbReference>
<accession>A0A2P1G7Z9</accession>
<dbReference type="PANTHER" id="PTHR11758">
    <property type="entry name" value="40S RIBOSOMAL PROTEIN S15A"/>
    <property type="match status" value="1"/>
</dbReference>
<gene>
    <name evidence="4" type="primary">rps8</name>
</gene>
<dbReference type="GO" id="GO:0003735">
    <property type="term" value="F:structural constituent of ribosome"/>
    <property type="evidence" value="ECO:0007669"/>
    <property type="project" value="InterPro"/>
</dbReference>
<dbReference type="AlphaFoldDB" id="A0A2P1G7Z9"/>
<organism evidence="4">
    <name type="scientific">Prototheca zopfii</name>
    <dbReference type="NCBI Taxonomy" id="3112"/>
    <lineage>
        <taxon>Eukaryota</taxon>
        <taxon>Viridiplantae</taxon>
        <taxon>Chlorophyta</taxon>
        <taxon>core chlorophytes</taxon>
        <taxon>Trebouxiophyceae</taxon>
        <taxon>Chlorellales</taxon>
        <taxon>Chlorellaceae</taxon>
        <taxon>Prototheca</taxon>
    </lineage>
</organism>
<geneLocation type="plastid" evidence="4"/>
<name>A0A2P1G7Z9_9CHLO</name>
<dbReference type="InterPro" id="IPR000630">
    <property type="entry name" value="Ribosomal_uS8"/>
</dbReference>
<evidence type="ECO:0000256" key="1">
    <source>
        <dbReference type="ARBA" id="ARBA00006471"/>
    </source>
</evidence>
<dbReference type="Pfam" id="PF00410">
    <property type="entry name" value="Ribosomal_S8"/>
    <property type="match status" value="1"/>
</dbReference>
<reference evidence="4" key="1">
    <citation type="journal article" date="2018" name="Sci. Rep.">
        <title>Genome sequencing of Prototheca zopfii genotypes 1 and 2 provides evidence of a severe reduction in organellar genomes.</title>
        <authorList>
            <person name="Severgnini M."/>
            <person name="Lazzari B."/>
            <person name="Capra E."/>
            <person name="Chessa S."/>
            <person name="Luini M."/>
            <person name="Bordoni R."/>
            <person name="Castiglioni B."/>
            <person name="Ricchi M."/>
            <person name="Cremonesi P."/>
        </authorList>
    </citation>
    <scope>NUCLEOTIDE SEQUENCE</scope>
    <source>
        <strain evidence="4">SAG 2021</strain>
    </source>
</reference>
<dbReference type="InterPro" id="IPR035987">
    <property type="entry name" value="Ribosomal_uS8_sf"/>
</dbReference>
<keyword evidence="4" id="KW-0934">Plastid</keyword>
<dbReference type="GO" id="GO:0006412">
    <property type="term" value="P:translation"/>
    <property type="evidence" value="ECO:0007669"/>
    <property type="project" value="InterPro"/>
</dbReference>
<evidence type="ECO:0000313" key="4">
    <source>
        <dbReference type="EMBL" id="AVM80996.1"/>
    </source>
</evidence>
<comment type="similarity">
    <text evidence="1">Belongs to the universal ribosomal protein uS8 family.</text>
</comment>
<dbReference type="Gene3D" id="3.30.1490.10">
    <property type="match status" value="1"/>
</dbReference>
<dbReference type="GO" id="GO:1990904">
    <property type="term" value="C:ribonucleoprotein complex"/>
    <property type="evidence" value="ECO:0007669"/>
    <property type="project" value="UniProtKB-KW"/>
</dbReference>
<dbReference type="EMBL" id="MF197536">
    <property type="protein sequence ID" value="AVM80996.1"/>
    <property type="molecule type" value="Genomic_DNA"/>
</dbReference>
<evidence type="ECO:0000256" key="2">
    <source>
        <dbReference type="ARBA" id="ARBA00022980"/>
    </source>
</evidence>
<dbReference type="SUPFAM" id="SSF56047">
    <property type="entry name" value="Ribosomal protein S8"/>
    <property type="match status" value="1"/>
</dbReference>
<protein>
    <submittedName>
        <fullName evidence="4">Ribosomal protein S8</fullName>
    </submittedName>
</protein>